<feature type="signal peptide" evidence="1">
    <location>
        <begin position="1"/>
        <end position="35"/>
    </location>
</feature>
<name>A0ABD2LVN1_9BILA</name>
<keyword evidence="3" id="KW-1185">Reference proteome</keyword>
<dbReference type="AlphaFoldDB" id="A0ABD2LVN1"/>
<keyword evidence="1" id="KW-0732">Signal</keyword>
<comment type="caution">
    <text evidence="2">The sequence shown here is derived from an EMBL/GenBank/DDBJ whole genome shotgun (WGS) entry which is preliminary data.</text>
</comment>
<proteinExistence type="predicted"/>
<dbReference type="EMBL" id="JBICBT010000252">
    <property type="protein sequence ID" value="KAL3119297.1"/>
    <property type="molecule type" value="Genomic_DNA"/>
</dbReference>
<sequence length="143" mass="15791">MWFSTFCSNSGPGPRFFREVLAFLLCALQLCKNKAKEVQFPSMNFPISLPHPQMFFVPPKESTTTSKTGTFGNLSLGQIFHPNIGDLEAENDGILDGEENADAMPPTLMKEDKSRLRLATVRALFATIGQYARKSAPPPPTKV</sequence>
<accession>A0ABD2LVN1</accession>
<feature type="chain" id="PRO_5044834127" evidence="1">
    <location>
        <begin position="36"/>
        <end position="143"/>
    </location>
</feature>
<evidence type="ECO:0000313" key="2">
    <source>
        <dbReference type="EMBL" id="KAL3119297.1"/>
    </source>
</evidence>
<evidence type="ECO:0000256" key="1">
    <source>
        <dbReference type="SAM" id="SignalP"/>
    </source>
</evidence>
<protein>
    <submittedName>
        <fullName evidence="2">Uncharacterized protein</fullName>
    </submittedName>
</protein>
<dbReference type="Proteomes" id="UP001620626">
    <property type="component" value="Unassembled WGS sequence"/>
</dbReference>
<gene>
    <name evidence="2" type="ORF">niasHT_000075</name>
</gene>
<organism evidence="2 3">
    <name type="scientific">Heterodera trifolii</name>
    <dbReference type="NCBI Taxonomy" id="157864"/>
    <lineage>
        <taxon>Eukaryota</taxon>
        <taxon>Metazoa</taxon>
        <taxon>Ecdysozoa</taxon>
        <taxon>Nematoda</taxon>
        <taxon>Chromadorea</taxon>
        <taxon>Rhabditida</taxon>
        <taxon>Tylenchina</taxon>
        <taxon>Tylenchomorpha</taxon>
        <taxon>Tylenchoidea</taxon>
        <taxon>Heteroderidae</taxon>
        <taxon>Heteroderinae</taxon>
        <taxon>Heterodera</taxon>
    </lineage>
</organism>
<evidence type="ECO:0000313" key="3">
    <source>
        <dbReference type="Proteomes" id="UP001620626"/>
    </source>
</evidence>
<reference evidence="2 3" key="1">
    <citation type="submission" date="2024-10" db="EMBL/GenBank/DDBJ databases">
        <authorList>
            <person name="Kim D."/>
        </authorList>
    </citation>
    <scope>NUCLEOTIDE SEQUENCE [LARGE SCALE GENOMIC DNA]</scope>
    <source>
        <strain evidence="2">BH-2024</strain>
    </source>
</reference>